<feature type="domain" description="LicD/FKTN/FKRP nucleotidyltransferase" evidence="1">
    <location>
        <begin position="37"/>
        <end position="256"/>
    </location>
</feature>
<keyword evidence="4" id="KW-1185">Reference proteome</keyword>
<proteinExistence type="predicted"/>
<dbReference type="InterPro" id="IPR052942">
    <property type="entry name" value="LPS_cholinephosphotransferase"/>
</dbReference>
<dbReference type="Proteomes" id="UP000054859">
    <property type="component" value="Unassembled WGS sequence"/>
</dbReference>
<accession>A0A0W0R1W2</accession>
<dbReference type="STRING" id="45056.Lade_1612"/>
<dbReference type="Pfam" id="PF04991">
    <property type="entry name" value="LicD"/>
    <property type="match status" value="1"/>
</dbReference>
<dbReference type="PANTHER" id="PTHR43404:SF2">
    <property type="entry name" value="LIPOPOLYSACCHARIDE CHOLINEPHOSPHOTRANSFERASE LICD"/>
    <property type="match status" value="1"/>
</dbReference>
<dbReference type="EMBL" id="LNKA01000010">
    <property type="protein sequence ID" value="KTC65089.1"/>
    <property type="molecule type" value="Genomic_DNA"/>
</dbReference>
<evidence type="ECO:0000313" key="4">
    <source>
        <dbReference type="Proteomes" id="UP000054859"/>
    </source>
</evidence>
<gene>
    <name evidence="2" type="ORF">Lade_1612</name>
    <name evidence="3" type="ORF">NCTC12735_01018</name>
</gene>
<dbReference type="PANTHER" id="PTHR43404">
    <property type="entry name" value="LIPOPOLYSACCHARIDE CHOLINEPHOSPHOTRANSFERASE LICD"/>
    <property type="match status" value="1"/>
</dbReference>
<dbReference type="KEGG" id="ladl:NCTC12735_01018"/>
<organism evidence="2 4">
    <name type="scientific">Legionella adelaidensis</name>
    <dbReference type="NCBI Taxonomy" id="45056"/>
    <lineage>
        <taxon>Bacteria</taxon>
        <taxon>Pseudomonadati</taxon>
        <taxon>Pseudomonadota</taxon>
        <taxon>Gammaproteobacteria</taxon>
        <taxon>Legionellales</taxon>
        <taxon>Legionellaceae</taxon>
        <taxon>Legionella</taxon>
    </lineage>
</organism>
<evidence type="ECO:0000313" key="2">
    <source>
        <dbReference type="EMBL" id="KTC65089.1"/>
    </source>
</evidence>
<reference evidence="2 4" key="1">
    <citation type="submission" date="2015-11" db="EMBL/GenBank/DDBJ databases">
        <title>Identification of large and diverse effector repertoires of 38 Legionella species.</title>
        <authorList>
            <person name="Burstein D."/>
            <person name="Amaro F."/>
            <person name="Zusman T."/>
            <person name="Lifshitz Z."/>
            <person name="Cohen O."/>
            <person name="Gilbert J.A."/>
            <person name="Pupko T."/>
            <person name="Shuman H.A."/>
            <person name="Segal G."/>
        </authorList>
    </citation>
    <scope>NUCLEOTIDE SEQUENCE [LARGE SCALE GENOMIC DNA]</scope>
    <source>
        <strain evidence="2 4">1762-AUS-E</strain>
    </source>
</reference>
<reference evidence="3 5" key="2">
    <citation type="submission" date="2018-12" db="EMBL/GenBank/DDBJ databases">
        <authorList>
            <consortium name="Pathogen Informatics"/>
        </authorList>
    </citation>
    <scope>NUCLEOTIDE SEQUENCE [LARGE SCALE GENOMIC DNA]</scope>
    <source>
        <strain evidence="3 5">NCTC12735</strain>
        <plasmid evidence="5">13</plasmid>
    </source>
</reference>
<evidence type="ECO:0000313" key="3">
    <source>
        <dbReference type="EMBL" id="VEH85391.1"/>
    </source>
</evidence>
<dbReference type="RefSeq" id="WP_058462683.1">
    <property type="nucleotide sequence ID" value="NZ_CAAAHS010000009.1"/>
</dbReference>
<dbReference type="OrthoDB" id="9786100at2"/>
<dbReference type="PATRIC" id="fig|45056.6.peg.1664"/>
<geneLocation type="plasmid" evidence="3 5">
    <name>13</name>
</geneLocation>
<sequence length="279" mass="32588">MEKLESGSNLPVAITNDLLRAAQLKMLSMLKVIDAICKEHDIDYWLDAGTLLGSIRHQGFIPWDDDMDIAMPRKSYEKFLQVAPKELPAHMYLQKAGGEKGYYNLGTPLKVRDKKSYYLEKYERGNETYTQGIFIDVFVYDKMPAHPLIHKSMKRISRKLLRILGTKYSSLPMGRSHQLYKTLGYFFPKIFLNKCLDLMVHYANKQNTPYLGRGYHCKKVTHIKFEEVYPLRKGEFEGESFNIPNKAEFILRKEYGDYLTLPPESERTLRHCKTLIMKQ</sequence>
<name>A0A0W0R1W2_9GAMM</name>
<evidence type="ECO:0000259" key="1">
    <source>
        <dbReference type="Pfam" id="PF04991"/>
    </source>
</evidence>
<protein>
    <submittedName>
        <fullName evidence="2">LicD family protein (Phosphorylcholine metabolism)</fullName>
    </submittedName>
</protein>
<dbReference type="AlphaFoldDB" id="A0A0W0R1W2"/>
<dbReference type="Proteomes" id="UP000281170">
    <property type="component" value="Plasmid 13"/>
</dbReference>
<dbReference type="GO" id="GO:0009100">
    <property type="term" value="P:glycoprotein metabolic process"/>
    <property type="evidence" value="ECO:0007669"/>
    <property type="project" value="UniProtKB-ARBA"/>
</dbReference>
<dbReference type="EMBL" id="LR134422">
    <property type="protein sequence ID" value="VEH85391.1"/>
    <property type="molecule type" value="Genomic_DNA"/>
</dbReference>
<evidence type="ECO:0000313" key="5">
    <source>
        <dbReference type="Proteomes" id="UP000281170"/>
    </source>
</evidence>
<dbReference type="InterPro" id="IPR007074">
    <property type="entry name" value="LicD/FKTN/FKRP_NTP_transf"/>
</dbReference>
<keyword evidence="3" id="KW-0614">Plasmid</keyword>